<sequence length="58" mass="6497">MPILLNNRYKVIKSLGSGSFGEAFLAEDTQMPLQQNEIYGLISSFCKMVQLFLVLKNG</sequence>
<dbReference type="SUPFAM" id="SSF56112">
    <property type="entry name" value="Protein kinase-like (PK-like)"/>
    <property type="match status" value="1"/>
</dbReference>
<evidence type="ECO:0008006" key="3">
    <source>
        <dbReference type="Google" id="ProtNLM"/>
    </source>
</evidence>
<dbReference type="RefSeq" id="WP_207089503.1">
    <property type="nucleotide sequence ID" value="NZ_JAFLQW010000486.1"/>
</dbReference>
<name>A0ABS3FV94_9CYAN</name>
<organism evidence="1 2">
    <name type="scientific">Phormidium pseudopriestleyi FRX01</name>
    <dbReference type="NCBI Taxonomy" id="1759528"/>
    <lineage>
        <taxon>Bacteria</taxon>
        <taxon>Bacillati</taxon>
        <taxon>Cyanobacteriota</taxon>
        <taxon>Cyanophyceae</taxon>
        <taxon>Oscillatoriophycideae</taxon>
        <taxon>Oscillatoriales</taxon>
        <taxon>Oscillatoriaceae</taxon>
        <taxon>Phormidium</taxon>
    </lineage>
</organism>
<dbReference type="Gene3D" id="3.30.200.20">
    <property type="entry name" value="Phosphorylase Kinase, domain 1"/>
    <property type="match status" value="1"/>
</dbReference>
<dbReference type="Proteomes" id="UP000664844">
    <property type="component" value="Unassembled WGS sequence"/>
</dbReference>
<dbReference type="EMBL" id="JAFLQW010000486">
    <property type="protein sequence ID" value="MBO0351045.1"/>
    <property type="molecule type" value="Genomic_DNA"/>
</dbReference>
<comment type="caution">
    <text evidence="1">The sequence shown here is derived from an EMBL/GenBank/DDBJ whole genome shotgun (WGS) entry which is preliminary data.</text>
</comment>
<protein>
    <recommendedName>
        <fullName evidence="3">Protein kinase domain-containing protein</fullName>
    </recommendedName>
</protein>
<gene>
    <name evidence="1" type="ORF">J0895_18615</name>
</gene>
<evidence type="ECO:0000313" key="2">
    <source>
        <dbReference type="Proteomes" id="UP000664844"/>
    </source>
</evidence>
<evidence type="ECO:0000313" key="1">
    <source>
        <dbReference type="EMBL" id="MBO0351045.1"/>
    </source>
</evidence>
<proteinExistence type="predicted"/>
<dbReference type="InterPro" id="IPR011009">
    <property type="entry name" value="Kinase-like_dom_sf"/>
</dbReference>
<keyword evidence="2" id="KW-1185">Reference proteome</keyword>
<accession>A0ABS3FV94</accession>
<reference evidence="1 2" key="1">
    <citation type="submission" date="2021-03" db="EMBL/GenBank/DDBJ databases">
        <title>Metabolic Capacity of the Antarctic Cyanobacterium Phormidium pseudopriestleyi that Sustains Oxygenic Photosynthesis in the Presence of Hydrogen Sulfide.</title>
        <authorList>
            <person name="Lumian J.E."/>
            <person name="Jungblut A.D."/>
            <person name="Dillon M.L."/>
            <person name="Hawes I."/>
            <person name="Doran P.T."/>
            <person name="Mackey T.J."/>
            <person name="Dick G.J."/>
            <person name="Grettenberger C.L."/>
            <person name="Sumner D.Y."/>
        </authorList>
    </citation>
    <scope>NUCLEOTIDE SEQUENCE [LARGE SCALE GENOMIC DNA]</scope>
    <source>
        <strain evidence="1 2">FRX01</strain>
    </source>
</reference>